<comment type="caution">
    <text evidence="4">The sequence shown here is derived from an EMBL/GenBank/DDBJ whole genome shotgun (WGS) entry which is preliminary data.</text>
</comment>
<evidence type="ECO:0000313" key="5">
    <source>
        <dbReference type="Proteomes" id="UP000585474"/>
    </source>
</evidence>
<dbReference type="Proteomes" id="UP000585474">
    <property type="component" value="Unassembled WGS sequence"/>
</dbReference>
<dbReference type="Gene3D" id="3.30.559.10">
    <property type="entry name" value="Chloramphenicol acetyltransferase-like domain"/>
    <property type="match status" value="2"/>
</dbReference>
<dbReference type="Pfam" id="PF02458">
    <property type="entry name" value="Transferase"/>
    <property type="match status" value="1"/>
</dbReference>
<keyword evidence="3" id="KW-0012">Acyltransferase</keyword>
<name>A0A7J0G0S1_9ERIC</name>
<gene>
    <name evidence="4" type="ORF">Acr_17g0000060</name>
</gene>
<proteinExistence type="inferred from homology"/>
<sequence>MDFSVVRSSGGLVPPASVTPSGILQLSVMDKLAVLRCYVRTLHVFRHGPGAAQVIREALAKALVPYYPLAGRLKESSHGELQIACSGEGVWFVEATADCSLDVVNDLEDVLSIPYDKLLPDRPLQSQGEDPFLLMQVTQFACDGFVIGLTFCHTICDGLGAAQFLHAMGELARGVDHLTVAPAWHRDFLPPSPQDHQECPTELGAGRPPAAAPPIMPSYRLEHANIDISLEQVNELKQKFHESTAKTCSAFEIIAASLWKHRTEKAILDSLDKDREVTLVFFANCRPLMHPPLPQGFYGNCFFPVTITASTQGLSRASLAQVVEMIQEAKASLPIKLDKWIKDELNGEDPFAPPLGYTTLFISEWGRLGFNQVDYGWGPPLYVVPIQGSAIITWWDFELIAFPKEGDPSDNLACPIRLKAKGGLCIVNGWTF</sequence>
<dbReference type="GO" id="GO:0016746">
    <property type="term" value="F:acyltransferase activity"/>
    <property type="evidence" value="ECO:0007669"/>
    <property type="project" value="UniProtKB-KW"/>
</dbReference>
<dbReference type="GO" id="GO:0009723">
    <property type="term" value="P:response to ethylene"/>
    <property type="evidence" value="ECO:0007669"/>
    <property type="project" value="UniProtKB-ARBA"/>
</dbReference>
<protein>
    <submittedName>
        <fullName evidence="4">HXXXD-type acyl-transferase family protein</fullName>
    </submittedName>
</protein>
<evidence type="ECO:0000256" key="3">
    <source>
        <dbReference type="ARBA" id="ARBA00023315"/>
    </source>
</evidence>
<comment type="similarity">
    <text evidence="1">Belongs to the plant acyltransferase family.</text>
</comment>
<evidence type="ECO:0000313" key="4">
    <source>
        <dbReference type="EMBL" id="GFZ04434.1"/>
    </source>
</evidence>
<dbReference type="PANTHER" id="PTHR31147">
    <property type="entry name" value="ACYL TRANSFERASE 4"/>
    <property type="match status" value="1"/>
</dbReference>
<dbReference type="PANTHER" id="PTHR31147:SF1">
    <property type="entry name" value="ACYL TRANSFERASE 4"/>
    <property type="match status" value="1"/>
</dbReference>
<evidence type="ECO:0000256" key="2">
    <source>
        <dbReference type="ARBA" id="ARBA00022679"/>
    </source>
</evidence>
<accession>A0A7J0G0S1</accession>
<organism evidence="4 5">
    <name type="scientific">Actinidia rufa</name>
    <dbReference type="NCBI Taxonomy" id="165716"/>
    <lineage>
        <taxon>Eukaryota</taxon>
        <taxon>Viridiplantae</taxon>
        <taxon>Streptophyta</taxon>
        <taxon>Embryophyta</taxon>
        <taxon>Tracheophyta</taxon>
        <taxon>Spermatophyta</taxon>
        <taxon>Magnoliopsida</taxon>
        <taxon>eudicotyledons</taxon>
        <taxon>Gunneridae</taxon>
        <taxon>Pentapetalae</taxon>
        <taxon>asterids</taxon>
        <taxon>Ericales</taxon>
        <taxon>Actinidiaceae</taxon>
        <taxon>Actinidia</taxon>
    </lineage>
</organism>
<keyword evidence="2 4" id="KW-0808">Transferase</keyword>
<dbReference type="InterPro" id="IPR023213">
    <property type="entry name" value="CAT-like_dom_sf"/>
</dbReference>
<dbReference type="EMBL" id="BJWL01000017">
    <property type="protein sequence ID" value="GFZ04434.1"/>
    <property type="molecule type" value="Genomic_DNA"/>
</dbReference>
<evidence type="ECO:0000256" key="1">
    <source>
        <dbReference type="ARBA" id="ARBA00009861"/>
    </source>
</evidence>
<dbReference type="AlphaFoldDB" id="A0A7J0G0S1"/>
<reference evidence="4 5" key="1">
    <citation type="submission" date="2019-07" db="EMBL/GenBank/DDBJ databases">
        <title>De Novo Assembly of kiwifruit Actinidia rufa.</title>
        <authorList>
            <person name="Sugita-Konishi S."/>
            <person name="Sato K."/>
            <person name="Mori E."/>
            <person name="Abe Y."/>
            <person name="Kisaki G."/>
            <person name="Hamano K."/>
            <person name="Suezawa K."/>
            <person name="Otani M."/>
            <person name="Fukuda T."/>
            <person name="Manabe T."/>
            <person name="Gomi K."/>
            <person name="Tabuchi M."/>
            <person name="Akimitsu K."/>
            <person name="Kataoka I."/>
        </authorList>
    </citation>
    <scope>NUCLEOTIDE SEQUENCE [LARGE SCALE GENOMIC DNA]</scope>
    <source>
        <strain evidence="5">cv. Fuchu</strain>
    </source>
</reference>
<dbReference type="OrthoDB" id="444127at2759"/>
<keyword evidence="5" id="KW-1185">Reference proteome</keyword>
<dbReference type="InterPro" id="IPR050898">
    <property type="entry name" value="Plant_acyltransferase"/>
</dbReference>